<accession>A0AAN8IHX7</accession>
<sequence length="88" mass="10374">MKSSLKKFENSRKRVFYKLGLSIGSHPWIYIIALLLFSAFSSLGFLRFHQDSSGHHLTYYNMCKPYCQKNEPITAFLDVYNRNFSRVD</sequence>
<comment type="caution">
    <text evidence="2">The sequence shown here is derived from an EMBL/GenBank/DDBJ whole genome shotgun (WGS) entry which is preliminary data.</text>
</comment>
<name>A0AAN8IHX7_TRICO</name>
<evidence type="ECO:0000313" key="2">
    <source>
        <dbReference type="EMBL" id="KAK5974206.1"/>
    </source>
</evidence>
<organism evidence="2 3">
    <name type="scientific">Trichostrongylus colubriformis</name>
    <name type="common">Black scour worm</name>
    <dbReference type="NCBI Taxonomy" id="6319"/>
    <lineage>
        <taxon>Eukaryota</taxon>
        <taxon>Metazoa</taxon>
        <taxon>Ecdysozoa</taxon>
        <taxon>Nematoda</taxon>
        <taxon>Chromadorea</taxon>
        <taxon>Rhabditida</taxon>
        <taxon>Rhabditina</taxon>
        <taxon>Rhabditomorpha</taxon>
        <taxon>Strongyloidea</taxon>
        <taxon>Trichostrongylidae</taxon>
        <taxon>Trichostrongylus</taxon>
    </lineage>
</organism>
<keyword evidence="1" id="KW-0812">Transmembrane</keyword>
<evidence type="ECO:0000313" key="3">
    <source>
        <dbReference type="Proteomes" id="UP001331761"/>
    </source>
</evidence>
<evidence type="ECO:0000256" key="1">
    <source>
        <dbReference type="SAM" id="Phobius"/>
    </source>
</evidence>
<proteinExistence type="predicted"/>
<feature type="transmembrane region" description="Helical" evidence="1">
    <location>
        <begin position="28"/>
        <end position="46"/>
    </location>
</feature>
<dbReference type="EMBL" id="WIXE01014545">
    <property type="protein sequence ID" value="KAK5974206.1"/>
    <property type="molecule type" value="Genomic_DNA"/>
</dbReference>
<feature type="non-terminal residue" evidence="2">
    <location>
        <position position="88"/>
    </location>
</feature>
<keyword evidence="1" id="KW-1133">Transmembrane helix</keyword>
<protein>
    <submittedName>
        <fullName evidence="2">Uncharacterized protein</fullName>
    </submittedName>
</protein>
<keyword evidence="1" id="KW-0472">Membrane</keyword>
<dbReference type="Proteomes" id="UP001331761">
    <property type="component" value="Unassembled WGS sequence"/>
</dbReference>
<dbReference type="AlphaFoldDB" id="A0AAN8IHX7"/>
<gene>
    <name evidence="2" type="ORF">GCK32_014418</name>
</gene>
<reference evidence="2 3" key="1">
    <citation type="submission" date="2019-10" db="EMBL/GenBank/DDBJ databases">
        <title>Assembly and Annotation for the nematode Trichostrongylus colubriformis.</title>
        <authorList>
            <person name="Martin J."/>
        </authorList>
    </citation>
    <scope>NUCLEOTIDE SEQUENCE [LARGE SCALE GENOMIC DNA]</scope>
    <source>
        <strain evidence="2">G859</strain>
        <tissue evidence="2">Whole worm</tissue>
    </source>
</reference>
<keyword evidence="3" id="KW-1185">Reference proteome</keyword>